<accession>A0A8J3J570</accession>
<evidence type="ECO:0000313" key="1">
    <source>
        <dbReference type="EMBL" id="GID16016.1"/>
    </source>
</evidence>
<keyword evidence="2" id="KW-1185">Reference proteome</keyword>
<dbReference type="RefSeq" id="WP_203664574.1">
    <property type="nucleotide sequence ID" value="NZ_BAAAZM010000026.1"/>
</dbReference>
<sequence length="294" mass="31698">MTVVVPGGLGRAVRLREGERGRRWLDGLPALVERVLRAWRCRPDGAVGHGQVAIVVPVRSVRHGPAVLKISYPSARTRHEVRALRSLDGRGAVRVYAVDEASHAVLLERAGPATLASVPSADHAIELAGALARTLAVPAPPGVPTLAGTTDGWADQLDRQVAAAPGLVPPAVVDRARATIRLLRNDSTATLMHGDLHFGNVLRARREPWLAIDPLGWRGTAAYDAFTVAAERPGQRDLRARIHRYAAAAGVDADLALACCQARATSSYLHQRRTGGRWFDDDLLYRLMTLDHPA</sequence>
<protein>
    <submittedName>
        <fullName evidence="1">Streptomycin 6-kinase</fullName>
    </submittedName>
</protein>
<dbReference type="Pfam" id="PF04655">
    <property type="entry name" value="APH_6_hur"/>
    <property type="match status" value="1"/>
</dbReference>
<reference evidence="1" key="1">
    <citation type="submission" date="2021-01" db="EMBL/GenBank/DDBJ databases">
        <title>Whole genome shotgun sequence of Actinocatenispora rupis NBRC 107355.</title>
        <authorList>
            <person name="Komaki H."/>
            <person name="Tamura T."/>
        </authorList>
    </citation>
    <scope>NUCLEOTIDE SEQUENCE</scope>
    <source>
        <strain evidence="1">NBRC 107355</strain>
    </source>
</reference>
<comment type="caution">
    <text evidence="1">The sequence shown here is derived from an EMBL/GenBank/DDBJ whole genome shotgun (WGS) entry which is preliminary data.</text>
</comment>
<organism evidence="1 2">
    <name type="scientific">Actinocatenispora rupis</name>
    <dbReference type="NCBI Taxonomy" id="519421"/>
    <lineage>
        <taxon>Bacteria</taxon>
        <taxon>Bacillati</taxon>
        <taxon>Actinomycetota</taxon>
        <taxon>Actinomycetes</taxon>
        <taxon>Micromonosporales</taxon>
        <taxon>Micromonosporaceae</taxon>
        <taxon>Actinocatenispora</taxon>
    </lineage>
</organism>
<dbReference type="Proteomes" id="UP000612808">
    <property type="component" value="Unassembled WGS sequence"/>
</dbReference>
<dbReference type="GO" id="GO:0019748">
    <property type="term" value="P:secondary metabolic process"/>
    <property type="evidence" value="ECO:0007669"/>
    <property type="project" value="InterPro"/>
</dbReference>
<dbReference type="Gene3D" id="3.90.1200.10">
    <property type="match status" value="1"/>
</dbReference>
<dbReference type="SUPFAM" id="SSF56112">
    <property type="entry name" value="Protein kinase-like (PK-like)"/>
    <property type="match status" value="1"/>
</dbReference>
<dbReference type="InterPro" id="IPR011009">
    <property type="entry name" value="Kinase-like_dom_sf"/>
</dbReference>
<dbReference type="GO" id="GO:0016773">
    <property type="term" value="F:phosphotransferase activity, alcohol group as acceptor"/>
    <property type="evidence" value="ECO:0007669"/>
    <property type="project" value="InterPro"/>
</dbReference>
<name>A0A8J3J570_9ACTN</name>
<evidence type="ECO:0000313" key="2">
    <source>
        <dbReference type="Proteomes" id="UP000612808"/>
    </source>
</evidence>
<dbReference type="EMBL" id="BOMB01000051">
    <property type="protein sequence ID" value="GID16016.1"/>
    <property type="molecule type" value="Genomic_DNA"/>
</dbReference>
<proteinExistence type="predicted"/>
<dbReference type="InterPro" id="IPR006748">
    <property type="entry name" value="NH2Glyco/OHUrea_AB-resist_kin"/>
</dbReference>
<gene>
    <name evidence="1" type="ORF">Aru02nite_69050</name>
</gene>
<dbReference type="AlphaFoldDB" id="A0A8J3J570"/>